<feature type="chain" id="PRO_5001605526" evidence="1">
    <location>
        <begin position="25"/>
        <end position="269"/>
    </location>
</feature>
<keyword evidence="3" id="KW-1185">Reference proteome</keyword>
<accession>A0A061JIC7</accession>
<evidence type="ECO:0000256" key="1">
    <source>
        <dbReference type="SAM" id="SignalP"/>
    </source>
</evidence>
<name>A0A061JIC7_9PROT</name>
<comment type="caution">
    <text evidence="2">The sequence shown here is derived from an EMBL/GenBank/DDBJ whole genome shotgun (WGS) entry which is preliminary data.</text>
</comment>
<gene>
    <name evidence="2" type="ORF">K737_300269</name>
</gene>
<dbReference type="AlphaFoldDB" id="A0A061JIC7"/>
<protein>
    <submittedName>
        <fullName evidence="2">Uncharacterized protein</fullName>
    </submittedName>
</protein>
<sequence length="269" mass="31687" precursor="true">MIKKFNKNFFLPLIVLLCSYQGYAALKDESTLKNTQQYQTIKNLNTLKKLTQYLESVFNNYETYRDFIPLVYSKLLSFLVPDFSALMAGSEYTLRQSPQSFQDTSDQNIEKIKARISDLFEKIFAPFRMLRKVKPEDLELVQALQRIYFREFFTKITGIDEEKNSVIRTHSILSPTFPLGWTNSILKIMLVSGFRSYSNHPMLLPLKEYIPEKTTRFKELLKSKYDHFLSNFPPTSENDNAFRECSSFLRTIGDLGFVEEIEKKYSRWK</sequence>
<dbReference type="EMBL" id="ARPM03000078">
    <property type="protein sequence ID" value="ETZ05293.1"/>
    <property type="molecule type" value="Genomic_DNA"/>
</dbReference>
<evidence type="ECO:0000313" key="2">
    <source>
        <dbReference type="EMBL" id="ETZ05293.1"/>
    </source>
</evidence>
<organism evidence="2 3">
    <name type="scientific">Holospora undulata HU1</name>
    <dbReference type="NCBI Taxonomy" id="1321371"/>
    <lineage>
        <taxon>Bacteria</taxon>
        <taxon>Pseudomonadati</taxon>
        <taxon>Pseudomonadota</taxon>
        <taxon>Alphaproteobacteria</taxon>
        <taxon>Holosporales</taxon>
        <taxon>Holosporaceae</taxon>
        <taxon>Holospora</taxon>
    </lineage>
</organism>
<proteinExistence type="predicted"/>
<dbReference type="Proteomes" id="UP000026922">
    <property type="component" value="Unassembled WGS sequence"/>
</dbReference>
<feature type="signal peptide" evidence="1">
    <location>
        <begin position="1"/>
        <end position="24"/>
    </location>
</feature>
<evidence type="ECO:0000313" key="3">
    <source>
        <dbReference type="Proteomes" id="UP000026922"/>
    </source>
</evidence>
<keyword evidence="1" id="KW-0732">Signal</keyword>
<dbReference type="RefSeq" id="WP_006300607.1">
    <property type="nucleotide sequence ID" value="NZ_ARPM03000078.1"/>
</dbReference>
<reference evidence="2 3" key="1">
    <citation type="journal article" date="2013" name="Genome Announc.">
        <title>Draft Genome Sequence of Holospora undulata Strain HU1, a Micronucleus-Specific Symbiont of the Ciliate Paramecium caudatum.</title>
        <authorList>
            <person name="Dohra H."/>
            <person name="Suzuki H."/>
            <person name="Suzuki T."/>
            <person name="Tanaka K."/>
            <person name="Fujishima M."/>
        </authorList>
    </citation>
    <scope>NUCLEOTIDE SEQUENCE [LARGE SCALE GENOMIC DNA]</scope>
    <source>
        <strain evidence="2 3">HU1</strain>
    </source>
</reference>